<dbReference type="InterPro" id="IPR051168">
    <property type="entry name" value="AASS"/>
</dbReference>
<keyword evidence="1" id="KW-0560">Oxidoreductase</keyword>
<dbReference type="Proteomes" id="UP001226434">
    <property type="component" value="Unassembled WGS sequence"/>
</dbReference>
<gene>
    <name evidence="4" type="ORF">QJ048_11845</name>
</gene>
<dbReference type="Pfam" id="PF03435">
    <property type="entry name" value="Sacchrp_dh_NADP"/>
    <property type="match status" value="1"/>
</dbReference>
<accession>A0ABT6RD26</accession>
<comment type="caution">
    <text evidence="4">The sequence shown here is derived from an EMBL/GenBank/DDBJ whole genome shotgun (WGS) entry which is preliminary data.</text>
</comment>
<dbReference type="Gene3D" id="1.10.1870.10">
    <property type="entry name" value="Domain 3, Saccharopine reductase"/>
    <property type="match status" value="1"/>
</dbReference>
<evidence type="ECO:0000259" key="2">
    <source>
        <dbReference type="Pfam" id="PF03435"/>
    </source>
</evidence>
<evidence type="ECO:0000256" key="1">
    <source>
        <dbReference type="ARBA" id="ARBA00023002"/>
    </source>
</evidence>
<dbReference type="PANTHER" id="PTHR11133:SF22">
    <property type="entry name" value="ALPHA-AMINOADIPIC SEMIALDEHYDE SYNTHASE, MITOCHONDRIAL"/>
    <property type="match status" value="1"/>
</dbReference>
<name>A0ABT6RD26_9BACT</name>
<dbReference type="Gene3D" id="3.30.360.10">
    <property type="entry name" value="Dihydrodipicolinate Reductase, domain 2"/>
    <property type="match status" value="1"/>
</dbReference>
<dbReference type="Pfam" id="PF16653">
    <property type="entry name" value="Sacchrp_dh_C"/>
    <property type="match status" value="1"/>
</dbReference>
<sequence>MKEILVAGAGKSSVFLIEYLLQHAAEKDLHVTVADAFLKNAVDKINGNKYGTAEKLDVNDIDKRQQLVRKSDIVISMLPPALHIELAKDCVLFEKHLLTASYTDEAVKKMTEEIETRNILFLYEMGLDPGIDHMSAMQMIHAIQKDGGKIISFKSHCGGLVAPESDNNPWHYKISWNPANVVRAGKAGASFKEDGEIKNITYDHLFSPENKVMVNDELYSFYANRDSLAYIDLYNLHDTKTFVRTTLRHPDFIKGWAAIVELHLTDETKKLQTDGLSPADFFKKHVDENGLQKALPDDPIVLEQFAFIDFYDDGEHINRGLFTPCEILQYLLEKNLVLTPADKDMIVMLHEIEFEKNGNTHLHKSSLVVTGDDNIHTAMAKTVGLPLAIAATKILDGTITLRGLHIPTVPEIYNVVMSELEKLGVKFSLIEI</sequence>
<feature type="domain" description="Saccharopine dehydrogenase-like C-terminal" evidence="3">
    <location>
        <begin position="126"/>
        <end position="424"/>
    </location>
</feature>
<dbReference type="Gene3D" id="3.40.50.720">
    <property type="entry name" value="NAD(P)-binding Rossmann-like Domain"/>
    <property type="match status" value="1"/>
</dbReference>
<dbReference type="EMBL" id="JASBRG010000007">
    <property type="protein sequence ID" value="MDI3320472.1"/>
    <property type="molecule type" value="Genomic_DNA"/>
</dbReference>
<organism evidence="4 5">
    <name type="scientific">Pinibacter soli</name>
    <dbReference type="NCBI Taxonomy" id="3044211"/>
    <lineage>
        <taxon>Bacteria</taxon>
        <taxon>Pseudomonadati</taxon>
        <taxon>Bacteroidota</taxon>
        <taxon>Chitinophagia</taxon>
        <taxon>Chitinophagales</taxon>
        <taxon>Chitinophagaceae</taxon>
        <taxon>Pinibacter</taxon>
    </lineage>
</organism>
<dbReference type="InterPro" id="IPR036291">
    <property type="entry name" value="NAD(P)-bd_dom_sf"/>
</dbReference>
<reference evidence="4 5" key="1">
    <citation type="submission" date="2023-05" db="EMBL/GenBank/DDBJ databases">
        <title>Genome sequence of Pinibacter sp. MAH-24.</title>
        <authorList>
            <person name="Huq M.A."/>
        </authorList>
    </citation>
    <scope>NUCLEOTIDE SEQUENCE [LARGE SCALE GENOMIC DNA]</scope>
    <source>
        <strain evidence="4 5">MAH-24</strain>
    </source>
</reference>
<keyword evidence="5" id="KW-1185">Reference proteome</keyword>
<dbReference type="InterPro" id="IPR032095">
    <property type="entry name" value="Sacchrp_dh-like_C"/>
</dbReference>
<protein>
    <submittedName>
        <fullName evidence="4">Saccharopine dehydrogenase C-terminal domain-containing protein</fullName>
    </submittedName>
</protein>
<dbReference type="InterPro" id="IPR005097">
    <property type="entry name" value="Sacchrp_dh_NADP-bd"/>
</dbReference>
<evidence type="ECO:0000313" key="4">
    <source>
        <dbReference type="EMBL" id="MDI3320472.1"/>
    </source>
</evidence>
<proteinExistence type="predicted"/>
<dbReference type="SUPFAM" id="SSF55347">
    <property type="entry name" value="Glyceraldehyde-3-phosphate dehydrogenase-like, C-terminal domain"/>
    <property type="match status" value="1"/>
</dbReference>
<dbReference type="SUPFAM" id="SSF51735">
    <property type="entry name" value="NAD(P)-binding Rossmann-fold domains"/>
    <property type="match status" value="1"/>
</dbReference>
<feature type="domain" description="Saccharopine dehydrogenase NADP binding" evidence="2">
    <location>
        <begin position="4"/>
        <end position="115"/>
    </location>
</feature>
<evidence type="ECO:0000259" key="3">
    <source>
        <dbReference type="Pfam" id="PF16653"/>
    </source>
</evidence>
<dbReference type="PANTHER" id="PTHR11133">
    <property type="entry name" value="SACCHAROPINE DEHYDROGENASE"/>
    <property type="match status" value="1"/>
</dbReference>
<evidence type="ECO:0000313" key="5">
    <source>
        <dbReference type="Proteomes" id="UP001226434"/>
    </source>
</evidence>
<dbReference type="RefSeq" id="WP_282334569.1">
    <property type="nucleotide sequence ID" value="NZ_JASBRG010000007.1"/>
</dbReference>